<evidence type="ECO:0000256" key="1">
    <source>
        <dbReference type="SAM" id="MobiDB-lite"/>
    </source>
</evidence>
<dbReference type="EMBL" id="JAQIZZ010000007">
    <property type="protein sequence ID" value="KAJ5532548.1"/>
    <property type="molecule type" value="Genomic_DNA"/>
</dbReference>
<sequence length="356" mass="39719">MPPKRQSTEGAGSAAKKAKTVDPSDPPPEQALIRKPEAYDYICLCKPFHRWGSDGDDEEDEEDDEDEDEDEDDAEKEKEAPCDIGKTCVCFKPAAEHPEHPWVITNAATWKLRTLNIMISMRDPDAFGMYTYNDHFGYGILEMLQNLILDFEEAKTWKEQWAICEGTALFFARGNADPLWMVDDGEGVEAVISLIGTMFVTTLAMLDREGLLKPDSEAKSLGAVMAAFIRVIAEVGPDYGIEAGSLNAKVLAYAKKHNIELKGLSDIADTDNYKKYKEDADKLELPASDDQKGDPWGWKKALTQYKKLYGPKIGGDKLDISTWTSAERKKAAFDKKDPFDKQMIAAIKDGMIMQPA</sequence>
<feature type="compositionally biased region" description="Acidic residues" evidence="1">
    <location>
        <begin position="54"/>
        <end position="74"/>
    </location>
</feature>
<dbReference type="Proteomes" id="UP001220324">
    <property type="component" value="Unassembled WGS sequence"/>
</dbReference>
<keyword evidence="3" id="KW-1185">Reference proteome</keyword>
<gene>
    <name evidence="2" type="ORF">N7494_009100</name>
</gene>
<proteinExistence type="predicted"/>
<protein>
    <submittedName>
        <fullName evidence="2">Uncharacterized protein</fullName>
    </submittedName>
</protein>
<reference evidence="2 3" key="1">
    <citation type="journal article" date="2023" name="IMA Fungus">
        <title>Comparative genomic study of the Penicillium genus elucidates a diverse pangenome and 15 lateral gene transfer events.</title>
        <authorList>
            <person name="Petersen C."/>
            <person name="Sorensen T."/>
            <person name="Nielsen M.R."/>
            <person name="Sondergaard T.E."/>
            <person name="Sorensen J.L."/>
            <person name="Fitzpatrick D.A."/>
            <person name="Frisvad J.C."/>
            <person name="Nielsen K.L."/>
        </authorList>
    </citation>
    <scope>NUCLEOTIDE SEQUENCE [LARGE SCALE GENOMIC DNA]</scope>
    <source>
        <strain evidence="2 3">IBT 35679</strain>
    </source>
</reference>
<evidence type="ECO:0000313" key="3">
    <source>
        <dbReference type="Proteomes" id="UP001220324"/>
    </source>
</evidence>
<comment type="caution">
    <text evidence="2">The sequence shown here is derived from an EMBL/GenBank/DDBJ whole genome shotgun (WGS) entry which is preliminary data.</text>
</comment>
<accession>A0AAD6GD28</accession>
<feature type="region of interest" description="Disordered" evidence="1">
    <location>
        <begin position="1"/>
        <end position="34"/>
    </location>
</feature>
<feature type="region of interest" description="Disordered" evidence="1">
    <location>
        <begin position="48"/>
        <end position="80"/>
    </location>
</feature>
<dbReference type="AlphaFoldDB" id="A0AAD6GD28"/>
<evidence type="ECO:0000313" key="2">
    <source>
        <dbReference type="EMBL" id="KAJ5532548.1"/>
    </source>
</evidence>
<organism evidence="2 3">
    <name type="scientific">Penicillium frequentans</name>
    <dbReference type="NCBI Taxonomy" id="3151616"/>
    <lineage>
        <taxon>Eukaryota</taxon>
        <taxon>Fungi</taxon>
        <taxon>Dikarya</taxon>
        <taxon>Ascomycota</taxon>
        <taxon>Pezizomycotina</taxon>
        <taxon>Eurotiomycetes</taxon>
        <taxon>Eurotiomycetidae</taxon>
        <taxon>Eurotiales</taxon>
        <taxon>Aspergillaceae</taxon>
        <taxon>Penicillium</taxon>
    </lineage>
</organism>
<name>A0AAD6GD28_9EURO</name>